<reference evidence="2" key="1">
    <citation type="submission" date="2018-05" db="EMBL/GenBank/DDBJ databases">
        <authorList>
            <person name="Cea G.-C."/>
            <person name="William W."/>
        </authorList>
    </citation>
    <scope>NUCLEOTIDE SEQUENCE [LARGE SCALE GENOMIC DNA]</scope>
    <source>
        <strain evidence="2">DB21MT 5</strain>
    </source>
</reference>
<dbReference type="EMBL" id="LS483250">
    <property type="protein sequence ID" value="SQD79756.1"/>
    <property type="molecule type" value="Genomic_DNA"/>
</dbReference>
<name>A0A330LU38_9GAMM</name>
<dbReference type="AlphaFoldDB" id="A0A330LU38"/>
<gene>
    <name evidence="1" type="ORF">MORIYA_3301</name>
</gene>
<evidence type="ECO:0000313" key="1">
    <source>
        <dbReference type="EMBL" id="SQD79756.1"/>
    </source>
</evidence>
<organism evidence="1 2">
    <name type="scientific">Moritella yayanosii</name>
    <dbReference type="NCBI Taxonomy" id="69539"/>
    <lineage>
        <taxon>Bacteria</taxon>
        <taxon>Pseudomonadati</taxon>
        <taxon>Pseudomonadota</taxon>
        <taxon>Gammaproteobacteria</taxon>
        <taxon>Alteromonadales</taxon>
        <taxon>Moritellaceae</taxon>
        <taxon>Moritella</taxon>
    </lineage>
</organism>
<accession>A0A330LU38</accession>
<proteinExistence type="predicted"/>
<evidence type="ECO:0000313" key="2">
    <source>
        <dbReference type="Proteomes" id="UP000250163"/>
    </source>
</evidence>
<dbReference type="KEGG" id="mya:MORIYA_3301"/>
<protein>
    <submittedName>
        <fullName evidence="1">Uncharacterized protein</fullName>
    </submittedName>
</protein>
<dbReference type="Proteomes" id="UP000250163">
    <property type="component" value="Chromosome MORIYA"/>
</dbReference>
<sequence>MVNSLTTNYIPQLCQDAISETSWNISTRHNLNVRKEGTEVINEPVQSTTR</sequence>
<keyword evidence="2" id="KW-1185">Reference proteome</keyword>